<evidence type="ECO:0000256" key="1">
    <source>
        <dbReference type="SAM" id="MobiDB-lite"/>
    </source>
</evidence>
<evidence type="ECO:0000313" key="4">
    <source>
        <dbReference type="Proteomes" id="UP001571980"/>
    </source>
</evidence>
<dbReference type="InterPro" id="IPR027417">
    <property type="entry name" value="P-loop_NTPase"/>
</dbReference>
<feature type="domain" description="ATPase" evidence="2">
    <location>
        <begin position="5"/>
        <end position="38"/>
    </location>
</feature>
<keyword evidence="3" id="KW-0067">ATP-binding</keyword>
<keyword evidence="4" id="KW-1185">Reference proteome</keyword>
<dbReference type="InterPro" id="IPR011579">
    <property type="entry name" value="ATPase_dom"/>
</dbReference>
<dbReference type="EMBL" id="JARRIG010000001">
    <property type="protein sequence ID" value="MFA4803592.1"/>
    <property type="molecule type" value="Genomic_DNA"/>
</dbReference>
<gene>
    <name evidence="3" type="ORF">P8X34_02340</name>
</gene>
<proteinExistence type="predicted"/>
<keyword evidence="3" id="KW-0547">Nucleotide-binding</keyword>
<evidence type="ECO:0000259" key="2">
    <source>
        <dbReference type="Pfam" id="PF01637"/>
    </source>
</evidence>
<dbReference type="Gene3D" id="3.40.50.300">
    <property type="entry name" value="P-loop containing nucleotide triphosphate hydrolases"/>
    <property type="match status" value="1"/>
</dbReference>
<feature type="region of interest" description="Disordered" evidence="1">
    <location>
        <begin position="71"/>
        <end position="94"/>
    </location>
</feature>
<dbReference type="SUPFAM" id="SSF52540">
    <property type="entry name" value="P-loop containing nucleoside triphosphate hydrolases"/>
    <property type="match status" value="1"/>
</dbReference>
<dbReference type="PANTHER" id="PTHR34704">
    <property type="entry name" value="ATPASE"/>
    <property type="match status" value="1"/>
</dbReference>
<evidence type="ECO:0000313" key="3">
    <source>
        <dbReference type="EMBL" id="MFA4803592.1"/>
    </source>
</evidence>
<name>A0ABV4T338_9EURY</name>
<sequence length="94" mass="10758">MFQQFVDRKRELEELEKSWESDKPELIVIYGRRRVGKTGSSPREFLWAHVGVHSPRFCGCPGLDRPTHSPSLPVHYGGTGHPNTRRVQPALHLT</sequence>
<dbReference type="GO" id="GO:0005524">
    <property type="term" value="F:ATP binding"/>
    <property type="evidence" value="ECO:0007669"/>
    <property type="project" value="UniProtKB-KW"/>
</dbReference>
<comment type="caution">
    <text evidence="3">The sequence shown here is derived from an EMBL/GenBank/DDBJ whole genome shotgun (WGS) entry which is preliminary data.</text>
</comment>
<organism evidence="3 4">
    <name type="scientific">Pyrococcus kukulkanii</name>
    <dbReference type="NCBI Taxonomy" id="1609559"/>
    <lineage>
        <taxon>Archaea</taxon>
        <taxon>Methanobacteriati</taxon>
        <taxon>Methanobacteriota</taxon>
        <taxon>Thermococci</taxon>
        <taxon>Thermococcales</taxon>
        <taxon>Thermococcaceae</taxon>
        <taxon>Pyrococcus</taxon>
    </lineage>
</organism>
<dbReference type="RefSeq" id="WP_372823198.1">
    <property type="nucleotide sequence ID" value="NZ_JARRIC010000001.1"/>
</dbReference>
<dbReference type="PANTHER" id="PTHR34704:SF1">
    <property type="entry name" value="ATPASE"/>
    <property type="match status" value="1"/>
</dbReference>
<protein>
    <submittedName>
        <fullName evidence="3">ATP-binding protein</fullName>
    </submittedName>
</protein>
<accession>A0ABV4T338</accession>
<dbReference type="Proteomes" id="UP001571980">
    <property type="component" value="Unassembled WGS sequence"/>
</dbReference>
<dbReference type="Pfam" id="PF01637">
    <property type="entry name" value="ATPase_2"/>
    <property type="match status" value="1"/>
</dbReference>
<reference evidence="3 4" key="1">
    <citation type="submission" date="2023-03" db="EMBL/GenBank/DDBJ databases">
        <title>Speciation in Pyrococcus: adaptation to high temperature as a mechanism.</title>
        <authorList>
            <person name="Gu J."/>
        </authorList>
    </citation>
    <scope>NUCLEOTIDE SEQUENCE [LARGE SCALE GENOMIC DNA]</scope>
    <source>
        <strain evidence="3 4">LMOA34</strain>
    </source>
</reference>